<accession>A0A6I4U5A2</accession>
<proteinExistence type="predicted"/>
<dbReference type="Proteomes" id="UP000429229">
    <property type="component" value="Unassembled WGS sequence"/>
</dbReference>
<evidence type="ECO:0000313" key="2">
    <source>
        <dbReference type="EMBL" id="MXP09427.1"/>
    </source>
</evidence>
<protein>
    <recommendedName>
        <fullName evidence="1">SH3b domain-containing protein</fullName>
    </recommendedName>
</protein>
<dbReference type="OrthoDB" id="9810773at2"/>
<feature type="domain" description="SH3b" evidence="1">
    <location>
        <begin position="23"/>
        <end position="87"/>
    </location>
</feature>
<dbReference type="InterPro" id="IPR010466">
    <property type="entry name" value="DUF1058"/>
</dbReference>
<dbReference type="Pfam" id="PF06347">
    <property type="entry name" value="SH3_4"/>
    <property type="match status" value="2"/>
</dbReference>
<sequence>MAGALLWLQAMPAPAYAQDNEPPYWASLKVDRANMRVGPDRSYPIDWVYVREGLPLKVVRKSGGWRLVEDQDGSRGWILGRFLSLDRYAVAINDGYAPIYAEASTGARLLWRAQPGVIGHLGKCANDWCEFRVDEKQGWVQAEHIWGDGAP</sequence>
<gene>
    <name evidence="2" type="ORF">GRI68_04480</name>
</gene>
<name>A0A6I4U5A2_9SPHN</name>
<dbReference type="AlphaFoldDB" id="A0A6I4U5A2"/>
<evidence type="ECO:0000259" key="1">
    <source>
        <dbReference type="PROSITE" id="PS51781"/>
    </source>
</evidence>
<evidence type="ECO:0000313" key="3">
    <source>
        <dbReference type="Proteomes" id="UP000429229"/>
    </source>
</evidence>
<reference evidence="2 3" key="1">
    <citation type="submission" date="2019-12" db="EMBL/GenBank/DDBJ databases">
        <title>Genomic-based taxomic classification of the family Erythrobacteraceae.</title>
        <authorList>
            <person name="Xu L."/>
        </authorList>
    </citation>
    <scope>NUCLEOTIDE SEQUENCE [LARGE SCALE GENOMIC DNA]</scope>
    <source>
        <strain evidence="2 3">LMG 29519</strain>
    </source>
</reference>
<dbReference type="InterPro" id="IPR003646">
    <property type="entry name" value="SH3-like_bac-type"/>
</dbReference>
<organism evidence="2 3">
    <name type="scientific">Alteriqipengyuania halimionae</name>
    <dbReference type="NCBI Taxonomy" id="1926630"/>
    <lineage>
        <taxon>Bacteria</taxon>
        <taxon>Pseudomonadati</taxon>
        <taxon>Pseudomonadota</taxon>
        <taxon>Alphaproteobacteria</taxon>
        <taxon>Sphingomonadales</taxon>
        <taxon>Erythrobacteraceae</taxon>
        <taxon>Alteriqipengyuania</taxon>
    </lineage>
</organism>
<comment type="caution">
    <text evidence="2">The sequence shown here is derived from an EMBL/GenBank/DDBJ whole genome shotgun (WGS) entry which is preliminary data.</text>
</comment>
<dbReference type="Gene3D" id="2.30.30.40">
    <property type="entry name" value="SH3 Domains"/>
    <property type="match status" value="1"/>
</dbReference>
<dbReference type="EMBL" id="WTYR01000001">
    <property type="protein sequence ID" value="MXP09427.1"/>
    <property type="molecule type" value="Genomic_DNA"/>
</dbReference>
<dbReference type="PROSITE" id="PS51781">
    <property type="entry name" value="SH3B"/>
    <property type="match status" value="1"/>
</dbReference>
<keyword evidence="3" id="KW-1185">Reference proteome</keyword>